<gene>
    <name evidence="2" type="ORF">I551_9084</name>
</gene>
<dbReference type="Proteomes" id="UP000020681">
    <property type="component" value="Unassembled WGS sequence"/>
</dbReference>
<protein>
    <submittedName>
        <fullName evidence="2">Uncharacterized protein</fullName>
    </submittedName>
</protein>
<comment type="caution">
    <text evidence="2">The sequence shown here is derived from an EMBL/GenBank/DDBJ whole genome shotgun (WGS) entry which is preliminary data.</text>
</comment>
<reference evidence="2 3" key="1">
    <citation type="submission" date="2014-01" db="EMBL/GenBank/DDBJ databases">
        <authorList>
            <person name="Dobos K."/>
            <person name="Lenaerts A."/>
            <person name="Ordway D."/>
            <person name="DeGroote M.A."/>
            <person name="Parker T."/>
            <person name="Sizemore C."/>
            <person name="Tallon L.J."/>
            <person name="Sadzewicz L.K."/>
            <person name="Sengamalay N."/>
            <person name="Fraser C.M."/>
            <person name="Hine E."/>
            <person name="Shefchek K.A."/>
            <person name="Das S.P."/>
            <person name="Tettelin H."/>
        </authorList>
    </citation>
    <scope>NUCLEOTIDE SEQUENCE [LARGE SCALE GENOMIC DNA]</scope>
    <source>
        <strain evidence="2 3">Harvey</strain>
    </source>
</reference>
<evidence type="ECO:0000313" key="3">
    <source>
        <dbReference type="Proteomes" id="UP000020681"/>
    </source>
</evidence>
<feature type="compositionally biased region" description="Polar residues" evidence="1">
    <location>
        <begin position="39"/>
        <end position="56"/>
    </location>
</feature>
<evidence type="ECO:0000256" key="1">
    <source>
        <dbReference type="SAM" id="MobiDB-lite"/>
    </source>
</evidence>
<feature type="region of interest" description="Disordered" evidence="1">
    <location>
        <begin position="37"/>
        <end position="56"/>
    </location>
</feature>
<proteinExistence type="predicted"/>
<name>A0ABP3ATC2_MYCUL</name>
<dbReference type="EMBL" id="JAOL01000054">
    <property type="protein sequence ID" value="EUA93640.1"/>
    <property type="molecule type" value="Genomic_DNA"/>
</dbReference>
<evidence type="ECO:0000313" key="2">
    <source>
        <dbReference type="EMBL" id="EUA93640.1"/>
    </source>
</evidence>
<keyword evidence="3" id="KW-1185">Reference proteome</keyword>
<organism evidence="2 3">
    <name type="scientific">Mycobacterium ulcerans str. Harvey</name>
    <dbReference type="NCBI Taxonomy" id="1299332"/>
    <lineage>
        <taxon>Bacteria</taxon>
        <taxon>Bacillati</taxon>
        <taxon>Actinomycetota</taxon>
        <taxon>Actinomycetes</taxon>
        <taxon>Mycobacteriales</taxon>
        <taxon>Mycobacteriaceae</taxon>
        <taxon>Mycobacterium</taxon>
        <taxon>Mycobacterium ulcerans group</taxon>
    </lineage>
</organism>
<accession>A0ABP3ATC2</accession>
<sequence length="56" mass="6155">MQRNIALNDLFRSVRMARSERGNGCSTASPRVRRLPITTGRSTWPPTGCSVMSTSS</sequence>